<dbReference type="GO" id="GO:0003723">
    <property type="term" value="F:RNA binding"/>
    <property type="evidence" value="ECO:0007669"/>
    <property type="project" value="InterPro"/>
</dbReference>
<organism evidence="2 3">
    <name type="scientific">Aeropyrum pernix</name>
    <dbReference type="NCBI Taxonomy" id="56636"/>
    <lineage>
        <taxon>Archaea</taxon>
        <taxon>Thermoproteota</taxon>
        <taxon>Thermoprotei</taxon>
        <taxon>Desulfurococcales</taxon>
        <taxon>Desulfurococcaceae</taxon>
        <taxon>Aeropyrum</taxon>
    </lineage>
</organism>
<sequence length="229" mass="25052">MGSIEISVEEPLLKLGVRLVYRVFDGVEVGESPGELVEILRSVEDETKRLFRGPEALKDNPRVKAYRRFLWRLGIDPTKVRPSSEALARRVLRGSSIPLINNVVDAGNIASLKTLVPIGLYDLDTVRPPLKLALSRGGEVFEPIGGKPQSLPQGYPILVDSRGLVMHIYPHRDSRVSMITTSTRRVLAVAAGVEGVGMDDLRRAIEMLSKLLERFAGGKPLGPAVEVGV</sequence>
<evidence type="ECO:0000313" key="3">
    <source>
        <dbReference type="Proteomes" id="UP000291213"/>
    </source>
</evidence>
<evidence type="ECO:0000259" key="1">
    <source>
        <dbReference type="SMART" id="SM00873"/>
    </source>
</evidence>
<dbReference type="GO" id="GO:0004826">
    <property type="term" value="F:phenylalanine-tRNA ligase activity"/>
    <property type="evidence" value="ECO:0007669"/>
    <property type="project" value="InterPro"/>
</dbReference>
<dbReference type="Gene3D" id="3.50.40.10">
    <property type="entry name" value="Phenylalanyl-trna Synthetase, Chain B, domain 3"/>
    <property type="match status" value="1"/>
</dbReference>
<comment type="caution">
    <text evidence="2">The sequence shown here is derived from an EMBL/GenBank/DDBJ whole genome shotgun (WGS) entry which is preliminary data.</text>
</comment>
<dbReference type="InterPro" id="IPR020825">
    <property type="entry name" value="Phe-tRNA_synthase-like_B3/B4"/>
</dbReference>
<dbReference type="InterPro" id="IPR005146">
    <property type="entry name" value="B3/B4_tRNA-bd"/>
</dbReference>
<dbReference type="SUPFAM" id="SSF56037">
    <property type="entry name" value="PheT/TilS domain"/>
    <property type="match status" value="1"/>
</dbReference>
<protein>
    <recommendedName>
        <fullName evidence="1">B3/B4 tRNA-binding domain-containing protein</fullName>
    </recommendedName>
</protein>
<dbReference type="PANTHER" id="PTHR39209">
    <property type="match status" value="1"/>
</dbReference>
<gene>
    <name evidence="2" type="ORF">apy_03700</name>
</gene>
<accession>A0A401H870</accession>
<dbReference type="AlphaFoldDB" id="A0A401H870"/>
<reference evidence="2 3" key="1">
    <citation type="submission" date="2017-02" db="EMBL/GenBank/DDBJ databases">
        <title>isolation and characterization of a novel temperate virus Aeropyrum globular virus 1 infecting hyperthermophilic archaeon Aeropyrum.</title>
        <authorList>
            <person name="Yumiya M."/>
            <person name="Yoshida T."/>
            <person name="Sako Y."/>
        </authorList>
    </citation>
    <scope>NUCLEOTIDE SEQUENCE [LARGE SCALE GENOMIC DNA]</scope>
    <source>
        <strain evidence="2 3">YK1-12-2013</strain>
    </source>
</reference>
<dbReference type="SMART" id="SM00873">
    <property type="entry name" value="B3_4"/>
    <property type="match status" value="1"/>
</dbReference>
<dbReference type="PANTHER" id="PTHR39209:SF2">
    <property type="entry name" value="CYTOPLASMIC PROTEIN"/>
    <property type="match status" value="1"/>
</dbReference>
<dbReference type="EMBL" id="BDMD01000015">
    <property type="protein sequence ID" value="GBF08645.1"/>
    <property type="molecule type" value="Genomic_DNA"/>
</dbReference>
<dbReference type="OrthoDB" id="35982at2157"/>
<evidence type="ECO:0000313" key="2">
    <source>
        <dbReference type="EMBL" id="GBF08645.1"/>
    </source>
</evidence>
<name>A0A401H870_AERPX</name>
<proteinExistence type="predicted"/>
<dbReference type="Pfam" id="PF03483">
    <property type="entry name" value="B3_4"/>
    <property type="match status" value="1"/>
</dbReference>
<dbReference type="Proteomes" id="UP000291213">
    <property type="component" value="Unassembled WGS sequence"/>
</dbReference>
<feature type="domain" description="B3/B4 tRNA-binding" evidence="1">
    <location>
        <begin position="65"/>
        <end position="217"/>
    </location>
</feature>
<dbReference type="RefSeq" id="WP_131159700.1">
    <property type="nucleotide sequence ID" value="NZ_BDMD01000015.1"/>
</dbReference>